<dbReference type="Proteomes" id="UP001431192">
    <property type="component" value="Unassembled WGS sequence"/>
</dbReference>
<gene>
    <name evidence="1" type="primary">tusB</name>
    <name evidence="1" type="ORF">N4T56_06930</name>
</gene>
<name>A0ABT2P1D0_9GAMM</name>
<organism evidence="1 2">
    <name type="scientific">Shewanella phaeophyticola</name>
    <dbReference type="NCBI Taxonomy" id="2978345"/>
    <lineage>
        <taxon>Bacteria</taxon>
        <taxon>Pseudomonadati</taxon>
        <taxon>Pseudomonadota</taxon>
        <taxon>Gammaproteobacteria</taxon>
        <taxon>Alteromonadales</taxon>
        <taxon>Shewanellaceae</taxon>
        <taxon>Shewanella</taxon>
    </lineage>
</organism>
<sequence length="104" mass="11894">MILILHHIQTSVTTDNALATCLRFIHPSDSIILAGDAVNCLLQMPWQQRLASVNVFILQDDVHARGLQQHIETIATRMSPEFFHIIDYSSFVEQSLKHNKVITW</sequence>
<dbReference type="EMBL" id="JAODOQ010000001">
    <property type="protein sequence ID" value="MCT8986272.1"/>
    <property type="molecule type" value="Genomic_DNA"/>
</dbReference>
<accession>A0ABT2P1D0</accession>
<evidence type="ECO:0000313" key="2">
    <source>
        <dbReference type="Proteomes" id="UP001431192"/>
    </source>
</evidence>
<dbReference type="PANTHER" id="PTHR37526:SF1">
    <property type="entry name" value="PROTEIN TUSB"/>
    <property type="match status" value="1"/>
</dbReference>
<dbReference type="SUPFAM" id="SSF75169">
    <property type="entry name" value="DsrEFH-like"/>
    <property type="match status" value="1"/>
</dbReference>
<proteinExistence type="predicted"/>
<dbReference type="InterPro" id="IPR027396">
    <property type="entry name" value="DsrEFH-like"/>
</dbReference>
<dbReference type="Pfam" id="PF04077">
    <property type="entry name" value="DsrH"/>
    <property type="match status" value="1"/>
</dbReference>
<protein>
    <submittedName>
        <fullName evidence="1">Sulfurtransferase complex subunit TusB</fullName>
    </submittedName>
</protein>
<comment type="caution">
    <text evidence="1">The sequence shown here is derived from an EMBL/GenBank/DDBJ whole genome shotgun (WGS) entry which is preliminary data.</text>
</comment>
<reference evidence="1" key="1">
    <citation type="submission" date="2022-09" db="EMBL/GenBank/DDBJ databases">
        <title>Shewanella sp. KJ10-1 sp.nov, isolated from marine algae.</title>
        <authorList>
            <person name="Butt M."/>
            <person name="Lee J.K."/>
            <person name="Kim J.M."/>
            <person name="Choi D.G."/>
        </authorList>
    </citation>
    <scope>NUCLEOTIDE SEQUENCE</scope>
    <source>
        <strain evidence="1">KJ10-1</strain>
    </source>
</reference>
<dbReference type="Gene3D" id="3.40.1260.10">
    <property type="entry name" value="DsrEFH-like"/>
    <property type="match status" value="1"/>
</dbReference>
<dbReference type="PANTHER" id="PTHR37526">
    <property type="entry name" value="PROTEIN TUSB"/>
    <property type="match status" value="1"/>
</dbReference>
<evidence type="ECO:0000313" key="1">
    <source>
        <dbReference type="EMBL" id="MCT8986272.1"/>
    </source>
</evidence>
<keyword evidence="2" id="KW-1185">Reference proteome</keyword>
<dbReference type="InterPro" id="IPR007215">
    <property type="entry name" value="Sulphur_relay_TusB/DsrH"/>
</dbReference>
<dbReference type="RefSeq" id="WP_261732699.1">
    <property type="nucleotide sequence ID" value="NZ_JAODOQ010000001.1"/>
</dbReference>
<dbReference type="NCBIfam" id="TIGR03011">
    <property type="entry name" value="sulf_tusB_dsrH"/>
    <property type="match status" value="1"/>
</dbReference>